<evidence type="ECO:0000256" key="2">
    <source>
        <dbReference type="SAM" id="MobiDB-lite"/>
    </source>
</evidence>
<dbReference type="Proteomes" id="UP001146793">
    <property type="component" value="Unassembled WGS sequence"/>
</dbReference>
<name>A0AAV7YLY3_9EUKA</name>
<feature type="region of interest" description="Disordered" evidence="2">
    <location>
        <begin position="231"/>
        <end position="272"/>
    </location>
</feature>
<keyword evidence="1" id="KW-0175">Coiled coil</keyword>
<feature type="region of interest" description="Disordered" evidence="2">
    <location>
        <begin position="34"/>
        <end position="55"/>
    </location>
</feature>
<feature type="coiled-coil region" evidence="1">
    <location>
        <begin position="89"/>
        <end position="142"/>
    </location>
</feature>
<accession>A0AAV7YLY3</accession>
<dbReference type="EMBL" id="JANTQA010000048">
    <property type="protein sequence ID" value="KAJ3430783.1"/>
    <property type="molecule type" value="Genomic_DNA"/>
</dbReference>
<feature type="compositionally biased region" description="Basic and acidic residues" evidence="2">
    <location>
        <begin position="247"/>
        <end position="272"/>
    </location>
</feature>
<protein>
    <submittedName>
        <fullName evidence="3">Uncharacterized protein</fullName>
    </submittedName>
</protein>
<feature type="compositionally biased region" description="Basic and acidic residues" evidence="2">
    <location>
        <begin position="34"/>
        <end position="48"/>
    </location>
</feature>
<reference evidence="3" key="1">
    <citation type="submission" date="2022-08" db="EMBL/GenBank/DDBJ databases">
        <title>Novel sulphate-reducing endosymbionts in the free-living metamonad Anaeramoeba.</title>
        <authorList>
            <person name="Jerlstrom-Hultqvist J."/>
            <person name="Cepicka I."/>
            <person name="Gallot-Lavallee L."/>
            <person name="Salas-Leiva D."/>
            <person name="Curtis B.A."/>
            <person name="Zahonova K."/>
            <person name="Pipaliya S."/>
            <person name="Dacks J."/>
            <person name="Roger A.J."/>
        </authorList>
    </citation>
    <scope>NUCLEOTIDE SEQUENCE</scope>
    <source>
        <strain evidence="3">Busselton2</strain>
    </source>
</reference>
<evidence type="ECO:0000313" key="4">
    <source>
        <dbReference type="Proteomes" id="UP001146793"/>
    </source>
</evidence>
<comment type="caution">
    <text evidence="3">The sequence shown here is derived from an EMBL/GenBank/DDBJ whole genome shotgun (WGS) entry which is preliminary data.</text>
</comment>
<organism evidence="3 4">
    <name type="scientific">Anaeramoeba flamelloides</name>
    <dbReference type="NCBI Taxonomy" id="1746091"/>
    <lineage>
        <taxon>Eukaryota</taxon>
        <taxon>Metamonada</taxon>
        <taxon>Anaeramoebidae</taxon>
        <taxon>Anaeramoeba</taxon>
    </lineage>
</organism>
<evidence type="ECO:0000256" key="1">
    <source>
        <dbReference type="SAM" id="Coils"/>
    </source>
</evidence>
<gene>
    <name evidence="3" type="ORF">M0812_02455</name>
</gene>
<sequence length="272" mass="32982">MLARLFSPRFSLFSRLSSYPSFFNYHFLITSESESERESVRNNNEKNNNKNRINQEVQAHTKRRNMIENYFGDVFSEMENSFQKFWTLEEESEEELSTKKDQNNKIETQQKIEKVNETQIEKEEEEEEEEIEKENKKNYSFEFYSKKYFSMDQQGEKKIQEIHHEKKMKDGKKSEKILRKRQYNDKKFTEETIIDPENTEPKKKIQLKNINENELESFHKQFVNMNLFSSPKQHLLKNNANTEQETGEEKENTNQNIHKDVNEKEMEKLKEK</sequence>
<dbReference type="AlphaFoldDB" id="A0AAV7YLY3"/>
<proteinExistence type="predicted"/>
<evidence type="ECO:0000313" key="3">
    <source>
        <dbReference type="EMBL" id="KAJ3430783.1"/>
    </source>
</evidence>
<feature type="compositionally biased region" description="Polar residues" evidence="2">
    <location>
        <begin position="231"/>
        <end position="244"/>
    </location>
</feature>